<reference evidence="2 3" key="2">
    <citation type="submission" date="2020-05" db="EMBL/GenBank/DDBJ databases">
        <authorList>
            <person name="Campoy J."/>
            <person name="Schneeberger K."/>
            <person name="Spophaly S."/>
        </authorList>
    </citation>
    <scope>NUCLEOTIDE SEQUENCE [LARGE SCALE GENOMIC DNA]</scope>
    <source>
        <strain evidence="2">PruArmRojPasFocal</strain>
    </source>
</reference>
<organism evidence="2 4">
    <name type="scientific">Prunus armeniaca</name>
    <name type="common">Apricot</name>
    <name type="synonym">Armeniaca vulgaris</name>
    <dbReference type="NCBI Taxonomy" id="36596"/>
    <lineage>
        <taxon>Eukaryota</taxon>
        <taxon>Viridiplantae</taxon>
        <taxon>Streptophyta</taxon>
        <taxon>Embryophyta</taxon>
        <taxon>Tracheophyta</taxon>
        <taxon>Spermatophyta</taxon>
        <taxon>Magnoliopsida</taxon>
        <taxon>eudicotyledons</taxon>
        <taxon>Gunneridae</taxon>
        <taxon>Pentapetalae</taxon>
        <taxon>rosids</taxon>
        <taxon>fabids</taxon>
        <taxon>Rosales</taxon>
        <taxon>Rosaceae</taxon>
        <taxon>Amygdaloideae</taxon>
        <taxon>Amygdaleae</taxon>
        <taxon>Prunus</taxon>
    </lineage>
</organism>
<dbReference type="EMBL" id="CAEKKB010000003">
    <property type="protein sequence ID" value="CAB4304012.1"/>
    <property type="molecule type" value="Genomic_DNA"/>
</dbReference>
<name>A0A6J5WWE4_PRUAR</name>
<evidence type="ECO:0000313" key="3">
    <source>
        <dbReference type="Proteomes" id="UP000507222"/>
    </source>
</evidence>
<dbReference type="Proteomes" id="UP000507222">
    <property type="component" value="Unassembled WGS sequence"/>
</dbReference>
<evidence type="ECO:0000313" key="1">
    <source>
        <dbReference type="EMBL" id="CAB4273479.1"/>
    </source>
</evidence>
<accession>A0A6J5WWE4</accession>
<evidence type="ECO:0000313" key="4">
    <source>
        <dbReference type="Proteomes" id="UP000507245"/>
    </source>
</evidence>
<dbReference type="Proteomes" id="UP000507245">
    <property type="component" value="Unassembled WGS sequence"/>
</dbReference>
<evidence type="ECO:0000313" key="2">
    <source>
        <dbReference type="EMBL" id="CAB4304012.1"/>
    </source>
</evidence>
<dbReference type="AlphaFoldDB" id="A0A6J5WWE4"/>
<keyword evidence="4" id="KW-1185">Reference proteome</keyword>
<gene>
    <name evidence="1" type="ORF">CURHAP_LOCUS21252</name>
    <name evidence="2" type="ORF">ORAREDHAP_LOCUS21157</name>
</gene>
<protein>
    <submittedName>
        <fullName evidence="2">Uncharacterized protein</fullName>
    </submittedName>
</protein>
<sequence length="70" mass="8022">MGRAVFELGWRVRLDHIAGRRNRVLVESRPGSQSQSWEKKCGWARPEELVTDQVGQLPKMQAAEFNVKNS</sequence>
<proteinExistence type="predicted"/>
<reference evidence="4" key="1">
    <citation type="journal article" date="2020" name="Genome Biol.">
        <title>Gamete binning: chromosome-level and haplotype-resolved genome assembly enabled by high-throughput single-cell sequencing of gamete genomes.</title>
        <authorList>
            <person name="Campoy J.A."/>
            <person name="Sun H."/>
            <person name="Goel M."/>
            <person name="Jiao W.-B."/>
            <person name="Folz-Donahue K."/>
            <person name="Wang N."/>
            <person name="Rubio M."/>
            <person name="Liu C."/>
            <person name="Kukat C."/>
            <person name="Ruiz D."/>
            <person name="Huettel B."/>
            <person name="Schneeberger K."/>
        </authorList>
    </citation>
    <scope>NUCLEOTIDE SEQUENCE [LARGE SCALE GENOMIC DNA]</scope>
    <source>
        <strain evidence="4">cv. Rojo Pasion</strain>
    </source>
</reference>
<dbReference type="EMBL" id="CAEKDK010000003">
    <property type="protein sequence ID" value="CAB4273479.1"/>
    <property type="molecule type" value="Genomic_DNA"/>
</dbReference>